<dbReference type="SUPFAM" id="SSF74653">
    <property type="entry name" value="TolA/TonB C-terminal domain"/>
    <property type="match status" value="1"/>
</dbReference>
<dbReference type="Pfam" id="PF08238">
    <property type="entry name" value="Sel1"/>
    <property type="match status" value="2"/>
</dbReference>
<dbReference type="Gene3D" id="3.30.2420.10">
    <property type="entry name" value="TonB"/>
    <property type="match status" value="1"/>
</dbReference>
<feature type="domain" description="TonB C-terminal" evidence="2">
    <location>
        <begin position="131"/>
        <end position="222"/>
    </location>
</feature>
<dbReference type="PANTHER" id="PTHR11102:SF160">
    <property type="entry name" value="ERAD-ASSOCIATED E3 UBIQUITIN-PROTEIN LIGASE COMPONENT HRD3"/>
    <property type="match status" value="1"/>
</dbReference>
<proteinExistence type="predicted"/>
<keyword evidence="1" id="KW-0732">Signal</keyword>
<evidence type="ECO:0000313" key="3">
    <source>
        <dbReference type="EMBL" id="AWB67180.1"/>
    </source>
</evidence>
<dbReference type="Gene3D" id="1.25.40.10">
    <property type="entry name" value="Tetratricopeptide repeat domain"/>
    <property type="match status" value="2"/>
</dbReference>
<dbReference type="PANTHER" id="PTHR11102">
    <property type="entry name" value="SEL-1-LIKE PROTEIN"/>
    <property type="match status" value="1"/>
</dbReference>
<dbReference type="InterPro" id="IPR011990">
    <property type="entry name" value="TPR-like_helical_dom_sf"/>
</dbReference>
<name>A0A2S0VSV3_9ALTE</name>
<evidence type="ECO:0000259" key="2">
    <source>
        <dbReference type="PROSITE" id="PS52015"/>
    </source>
</evidence>
<dbReference type="Pfam" id="PF03544">
    <property type="entry name" value="TonB_C"/>
    <property type="match status" value="1"/>
</dbReference>
<evidence type="ECO:0000313" key="4">
    <source>
        <dbReference type="Proteomes" id="UP000244441"/>
    </source>
</evidence>
<evidence type="ECO:0000256" key="1">
    <source>
        <dbReference type="SAM" id="SignalP"/>
    </source>
</evidence>
<dbReference type="SMART" id="SM00671">
    <property type="entry name" value="SEL1"/>
    <property type="match status" value="2"/>
</dbReference>
<dbReference type="InterPro" id="IPR006597">
    <property type="entry name" value="Sel1-like"/>
</dbReference>
<dbReference type="OrthoDB" id="9792653at2"/>
<accession>A0A2S0VSV3</accession>
<dbReference type="Proteomes" id="UP000244441">
    <property type="component" value="Chromosome"/>
</dbReference>
<sequence>MEVNMRRAILTLLLFISNQLFASDNYTPNEVLLQRAAIGDTKAQLLIGVNYYKGNGVEKDPIEASAWLYLAFLNSDKNEDYQAIFAQQASSLTDEQLNQVEARLKKLVKTYSKRNTSKIFSPVLISDIDCKDRLPPKPKKRQAPKYPMPALKQGVIGSTQLEFSVSKYGNVRDIEVVKYTDKAFVKPSLIALERWQYISNEEHYTDVSVHLNYNIQGKSSINPKAFKKQLEKALSDNTDARAQYLAKDWLNIVQSHLSNEQRKDVAKWYKQEREIKHSPFQWQEQNFWLMKAAQNGLAQAQFELGINMQRGRGCKVDKTAAEQWLQAAANQNYLPAKALAGLNLLKKGDFESQKAAIELLKSASESKSIYRPRLELAWVLSTTEHQLLRDPEFALDILDDNPRLYRDTVRILETQAAAYAAEGDFDEAEDLQEEAIEEAEELGWQINPEMAARLAKYKNKQLITGDYYL</sequence>
<dbReference type="RefSeq" id="WP_108603227.1">
    <property type="nucleotide sequence ID" value="NZ_CP026604.1"/>
</dbReference>
<feature type="chain" id="PRO_5015453143" description="TonB C-terminal domain-containing protein" evidence="1">
    <location>
        <begin position="23"/>
        <end position="469"/>
    </location>
</feature>
<dbReference type="SUPFAM" id="SSF81901">
    <property type="entry name" value="HCP-like"/>
    <property type="match status" value="2"/>
</dbReference>
<dbReference type="GO" id="GO:0055085">
    <property type="term" value="P:transmembrane transport"/>
    <property type="evidence" value="ECO:0007669"/>
    <property type="project" value="InterPro"/>
</dbReference>
<dbReference type="EMBL" id="CP026604">
    <property type="protein sequence ID" value="AWB67180.1"/>
    <property type="molecule type" value="Genomic_DNA"/>
</dbReference>
<reference evidence="3 4" key="1">
    <citation type="submission" date="2018-01" db="EMBL/GenBank/DDBJ databases">
        <title>Genome sequence of a Cantenovulum-like bacteria.</title>
        <authorList>
            <person name="Tan W.R."/>
            <person name="Lau N.-S."/>
            <person name="Go F."/>
            <person name="Amirul A.-A.A."/>
        </authorList>
    </citation>
    <scope>NUCLEOTIDE SEQUENCE [LARGE SCALE GENOMIC DNA]</scope>
    <source>
        <strain evidence="3 4">CCB-QB4</strain>
    </source>
</reference>
<keyword evidence="4" id="KW-1185">Reference proteome</keyword>
<protein>
    <recommendedName>
        <fullName evidence="2">TonB C-terminal domain-containing protein</fullName>
    </recommendedName>
</protein>
<dbReference type="KEGG" id="cate:C2869_12370"/>
<organism evidence="3 4">
    <name type="scientific">Saccharobesus litoralis</name>
    <dbReference type="NCBI Taxonomy" id="2172099"/>
    <lineage>
        <taxon>Bacteria</taxon>
        <taxon>Pseudomonadati</taxon>
        <taxon>Pseudomonadota</taxon>
        <taxon>Gammaproteobacteria</taxon>
        <taxon>Alteromonadales</taxon>
        <taxon>Alteromonadaceae</taxon>
        <taxon>Saccharobesus</taxon>
    </lineage>
</organism>
<gene>
    <name evidence="3" type="ORF">C2869_12370</name>
</gene>
<dbReference type="AlphaFoldDB" id="A0A2S0VSV3"/>
<dbReference type="InterPro" id="IPR050767">
    <property type="entry name" value="Sel1_AlgK"/>
</dbReference>
<dbReference type="InterPro" id="IPR037682">
    <property type="entry name" value="TonB_C"/>
</dbReference>
<dbReference type="PROSITE" id="PS52015">
    <property type="entry name" value="TONB_CTD"/>
    <property type="match status" value="1"/>
</dbReference>
<feature type="signal peptide" evidence="1">
    <location>
        <begin position="1"/>
        <end position="22"/>
    </location>
</feature>